<dbReference type="InterPro" id="IPR046497">
    <property type="entry name" value="DUF6590"/>
</dbReference>
<dbReference type="AlphaFoldDB" id="A0AAN6MAF7"/>
<evidence type="ECO:0000313" key="3">
    <source>
        <dbReference type="Proteomes" id="UP001303889"/>
    </source>
</evidence>
<dbReference type="EMBL" id="MU856401">
    <property type="protein sequence ID" value="KAK3896784.1"/>
    <property type="molecule type" value="Genomic_DNA"/>
</dbReference>
<comment type="caution">
    <text evidence="2">The sequence shown here is derived from an EMBL/GenBank/DDBJ whole genome shotgun (WGS) entry which is preliminary data.</text>
</comment>
<dbReference type="Proteomes" id="UP001303889">
    <property type="component" value="Unassembled WGS sequence"/>
</dbReference>
<sequence>MLNLTGYRTAHSSEFMPGEIFKIIWTEPVGTRGRSDRSEVPTNASTRFDESGTAFYQGIRRFIVVANDEGHCTAVPILTYERQGCKKRGVKPLKHGIIHQKGRQARPLPEEPKLGFPPVRAELYERTENLVKESRVNYAKLQTIEHNVPVLFIGRIDPEDFDSIVLPAIDRETERRAIRRSRASVGTKASSWF</sequence>
<organism evidence="2 3">
    <name type="scientific">Staphylotrichum tortipilum</name>
    <dbReference type="NCBI Taxonomy" id="2831512"/>
    <lineage>
        <taxon>Eukaryota</taxon>
        <taxon>Fungi</taxon>
        <taxon>Dikarya</taxon>
        <taxon>Ascomycota</taxon>
        <taxon>Pezizomycotina</taxon>
        <taxon>Sordariomycetes</taxon>
        <taxon>Sordariomycetidae</taxon>
        <taxon>Sordariales</taxon>
        <taxon>Chaetomiaceae</taxon>
        <taxon>Staphylotrichum</taxon>
    </lineage>
</organism>
<dbReference type="PANTHER" id="PTHR35391:SF5">
    <property type="entry name" value="DUF6590 DOMAIN-CONTAINING PROTEIN"/>
    <property type="match status" value="1"/>
</dbReference>
<reference evidence="2" key="2">
    <citation type="submission" date="2023-05" db="EMBL/GenBank/DDBJ databases">
        <authorList>
            <consortium name="Lawrence Berkeley National Laboratory"/>
            <person name="Steindorff A."/>
            <person name="Hensen N."/>
            <person name="Bonometti L."/>
            <person name="Westerberg I."/>
            <person name="Brannstrom I.O."/>
            <person name="Guillou S."/>
            <person name="Cros-Aarteil S."/>
            <person name="Calhoun S."/>
            <person name="Haridas S."/>
            <person name="Kuo A."/>
            <person name="Mondo S."/>
            <person name="Pangilinan J."/>
            <person name="Riley R."/>
            <person name="Labutti K."/>
            <person name="Andreopoulos B."/>
            <person name="Lipzen A."/>
            <person name="Chen C."/>
            <person name="Yanf M."/>
            <person name="Daum C."/>
            <person name="Ng V."/>
            <person name="Clum A."/>
            <person name="Ohm R."/>
            <person name="Martin F."/>
            <person name="Silar P."/>
            <person name="Natvig D."/>
            <person name="Lalanne C."/>
            <person name="Gautier V."/>
            <person name="Ament-Velasquez S.L."/>
            <person name="Kruys A."/>
            <person name="Hutchinson M.I."/>
            <person name="Powell A.J."/>
            <person name="Barry K."/>
            <person name="Miller A.N."/>
            <person name="Grigoriev I.V."/>
            <person name="Debuchy R."/>
            <person name="Gladieux P."/>
            <person name="Thoren M.H."/>
            <person name="Johannesson H."/>
        </authorList>
    </citation>
    <scope>NUCLEOTIDE SEQUENCE</scope>
    <source>
        <strain evidence="2">CBS 103.79</strain>
    </source>
</reference>
<name>A0AAN6MAF7_9PEZI</name>
<keyword evidence="3" id="KW-1185">Reference proteome</keyword>
<proteinExistence type="predicted"/>
<evidence type="ECO:0000259" key="1">
    <source>
        <dbReference type="Pfam" id="PF20233"/>
    </source>
</evidence>
<accession>A0AAN6MAF7</accession>
<protein>
    <recommendedName>
        <fullName evidence="1">DUF6590 domain-containing protein</fullName>
    </recommendedName>
</protein>
<reference evidence="2" key="1">
    <citation type="journal article" date="2023" name="Mol. Phylogenet. Evol.">
        <title>Genome-scale phylogeny and comparative genomics of the fungal order Sordariales.</title>
        <authorList>
            <person name="Hensen N."/>
            <person name="Bonometti L."/>
            <person name="Westerberg I."/>
            <person name="Brannstrom I.O."/>
            <person name="Guillou S."/>
            <person name="Cros-Aarteil S."/>
            <person name="Calhoun S."/>
            <person name="Haridas S."/>
            <person name="Kuo A."/>
            <person name="Mondo S."/>
            <person name="Pangilinan J."/>
            <person name="Riley R."/>
            <person name="LaButti K."/>
            <person name="Andreopoulos B."/>
            <person name="Lipzen A."/>
            <person name="Chen C."/>
            <person name="Yan M."/>
            <person name="Daum C."/>
            <person name="Ng V."/>
            <person name="Clum A."/>
            <person name="Steindorff A."/>
            <person name="Ohm R.A."/>
            <person name="Martin F."/>
            <person name="Silar P."/>
            <person name="Natvig D.O."/>
            <person name="Lalanne C."/>
            <person name="Gautier V."/>
            <person name="Ament-Velasquez S.L."/>
            <person name="Kruys A."/>
            <person name="Hutchinson M.I."/>
            <person name="Powell A.J."/>
            <person name="Barry K."/>
            <person name="Miller A.N."/>
            <person name="Grigoriev I.V."/>
            <person name="Debuchy R."/>
            <person name="Gladieux P."/>
            <person name="Hiltunen Thoren M."/>
            <person name="Johannesson H."/>
        </authorList>
    </citation>
    <scope>NUCLEOTIDE SEQUENCE</scope>
    <source>
        <strain evidence="2">CBS 103.79</strain>
    </source>
</reference>
<dbReference type="Pfam" id="PF20233">
    <property type="entry name" value="DUF6590"/>
    <property type="match status" value="1"/>
</dbReference>
<gene>
    <name evidence="2" type="ORF">C8A05DRAFT_20319</name>
</gene>
<evidence type="ECO:0000313" key="2">
    <source>
        <dbReference type="EMBL" id="KAK3896784.1"/>
    </source>
</evidence>
<feature type="domain" description="DUF6590" evidence="1">
    <location>
        <begin position="13"/>
        <end position="163"/>
    </location>
</feature>
<dbReference type="PANTHER" id="PTHR35391">
    <property type="entry name" value="C2H2-TYPE DOMAIN-CONTAINING PROTEIN-RELATED"/>
    <property type="match status" value="1"/>
</dbReference>